<accession>A0A7W3P831</accession>
<feature type="signal peptide" evidence="1">
    <location>
        <begin position="1"/>
        <end position="32"/>
    </location>
</feature>
<evidence type="ECO:0008006" key="4">
    <source>
        <dbReference type="Google" id="ProtNLM"/>
    </source>
</evidence>
<evidence type="ECO:0000256" key="1">
    <source>
        <dbReference type="SAM" id="SignalP"/>
    </source>
</evidence>
<dbReference type="SUPFAM" id="SSF49478">
    <property type="entry name" value="Cna protein B-type domain"/>
    <property type="match status" value="1"/>
</dbReference>
<comment type="caution">
    <text evidence="2">The sequence shown here is derived from an EMBL/GenBank/DDBJ whole genome shotgun (WGS) entry which is preliminary data.</text>
</comment>
<feature type="chain" id="PRO_5031415765" description="Carboxypeptidase regulatory-like domain-containing protein" evidence="1">
    <location>
        <begin position="33"/>
        <end position="419"/>
    </location>
</feature>
<proteinExistence type="predicted"/>
<dbReference type="SUPFAM" id="SSF49452">
    <property type="entry name" value="Starch-binding domain-like"/>
    <property type="match status" value="1"/>
</dbReference>
<name>A0A7W3P831_9ACTN</name>
<keyword evidence="3" id="KW-1185">Reference proteome</keyword>
<dbReference type="EMBL" id="JACGXA010000001">
    <property type="protein sequence ID" value="MBA8802004.1"/>
    <property type="molecule type" value="Genomic_DNA"/>
</dbReference>
<evidence type="ECO:0000313" key="2">
    <source>
        <dbReference type="EMBL" id="MBA8802004.1"/>
    </source>
</evidence>
<dbReference type="Proteomes" id="UP000580910">
    <property type="component" value="Unassembled WGS sequence"/>
</dbReference>
<organism evidence="2 3">
    <name type="scientific">Nocardioides ginsengisegetis</name>
    <dbReference type="NCBI Taxonomy" id="661491"/>
    <lineage>
        <taxon>Bacteria</taxon>
        <taxon>Bacillati</taxon>
        <taxon>Actinomycetota</taxon>
        <taxon>Actinomycetes</taxon>
        <taxon>Propionibacteriales</taxon>
        <taxon>Nocardioidaceae</taxon>
        <taxon>Nocardioides</taxon>
    </lineage>
</organism>
<protein>
    <recommendedName>
        <fullName evidence="4">Carboxypeptidase regulatory-like domain-containing protein</fullName>
    </recommendedName>
</protein>
<reference evidence="2 3" key="1">
    <citation type="submission" date="2020-07" db="EMBL/GenBank/DDBJ databases">
        <title>Sequencing the genomes of 1000 actinobacteria strains.</title>
        <authorList>
            <person name="Klenk H.-P."/>
        </authorList>
    </citation>
    <scope>NUCLEOTIDE SEQUENCE [LARGE SCALE GENOMIC DNA]</scope>
    <source>
        <strain evidence="2 3">DSM 21349</strain>
    </source>
</reference>
<dbReference type="InterPro" id="IPR013784">
    <property type="entry name" value="Carb-bd-like_fold"/>
</dbReference>
<dbReference type="AlphaFoldDB" id="A0A7W3P831"/>
<keyword evidence="1" id="KW-0732">Signal</keyword>
<evidence type="ECO:0000313" key="3">
    <source>
        <dbReference type="Proteomes" id="UP000580910"/>
    </source>
</evidence>
<dbReference type="RefSeq" id="WP_182536200.1">
    <property type="nucleotide sequence ID" value="NZ_JACGXA010000001.1"/>
</dbReference>
<dbReference type="GO" id="GO:0030246">
    <property type="term" value="F:carbohydrate binding"/>
    <property type="evidence" value="ECO:0007669"/>
    <property type="project" value="InterPro"/>
</dbReference>
<sequence>MSFLARRGGAVLLVLVGLLASLVLVGVSPATAATGQVRGVVYGPQKINLHVQMLWFTKDWKFLGKAKVPSTNIYSLTLPAGSYHLQFVDLRPSYDINKYAPSDIFVTVRAGSPTQHDVKMHRGAAITGTAKGGDHRILPGARLVAANTHQQSYETKANGRGQWAIGGLPDGNYSVFTFDRDRIWVGKSLWVPKIERGQIRNVSVTLKQHGGRLLVDLHQGDGRPMLGKFFVTAVSKASGQFWTEQAKGGEVSFDDLYPGKYKLVAPGHGRYLAQTGTIQGAYVKAGGSDLASTFTWTRLGAKVQGIVVDYEDPSYPLSGAEVMLFNADGDKLGSTTSNANGFFSFGGQLDTQDGLKVVAGPGPYSDYLGEEPHRCKFGHRTSDAFAVTRGQTSDIGAVELPHLPAAQQTNPSCDPSDGS</sequence>
<gene>
    <name evidence="2" type="ORF">FB382_000295</name>
</gene>